<dbReference type="Proteomes" id="UP000059680">
    <property type="component" value="Chromosome 3"/>
</dbReference>
<evidence type="ECO:0000313" key="2">
    <source>
        <dbReference type="Proteomes" id="UP000059680"/>
    </source>
</evidence>
<dbReference type="AlphaFoldDB" id="A0A0P0W0H0"/>
<evidence type="ECO:0000313" key="1">
    <source>
        <dbReference type="EMBL" id="BAS85141.1"/>
    </source>
</evidence>
<sequence>MARAPHMIMDESRCGVCSHGIKTGIAAVFTAECKATTSRRGTTAISWAVEVGGSNDKRESERIRSFERRVKDGGDGGRRRWK</sequence>
<dbReference type="InParanoid" id="A0A0P0W0H0"/>
<proteinExistence type="predicted"/>
<reference evidence="1 2" key="2">
    <citation type="journal article" date="2013" name="Plant Cell Physiol.">
        <title>Rice Annotation Project Database (RAP-DB): an integrative and interactive database for rice genomics.</title>
        <authorList>
            <person name="Sakai H."/>
            <person name="Lee S.S."/>
            <person name="Tanaka T."/>
            <person name="Numa H."/>
            <person name="Kim J."/>
            <person name="Kawahara Y."/>
            <person name="Wakimoto H."/>
            <person name="Yang C.C."/>
            <person name="Iwamoto M."/>
            <person name="Abe T."/>
            <person name="Yamada Y."/>
            <person name="Muto A."/>
            <person name="Inokuchi H."/>
            <person name="Ikemura T."/>
            <person name="Matsumoto T."/>
            <person name="Sasaki T."/>
            <person name="Itoh T."/>
        </authorList>
    </citation>
    <scope>NUCLEOTIDE SEQUENCE [LARGE SCALE GENOMIC DNA]</scope>
    <source>
        <strain evidence="2">cv. Nipponbare</strain>
    </source>
</reference>
<reference evidence="1 2" key="3">
    <citation type="journal article" date="2013" name="Rice">
        <title>Improvement of the Oryza sativa Nipponbare reference genome using next generation sequence and optical map data.</title>
        <authorList>
            <person name="Kawahara Y."/>
            <person name="de la Bastide M."/>
            <person name="Hamilton J.P."/>
            <person name="Kanamori H."/>
            <person name="McCombie W.R."/>
            <person name="Ouyang S."/>
            <person name="Schwartz D.C."/>
            <person name="Tanaka T."/>
            <person name="Wu J."/>
            <person name="Zhou S."/>
            <person name="Childs K.L."/>
            <person name="Davidson R.M."/>
            <person name="Lin H."/>
            <person name="Quesada-Ocampo L."/>
            <person name="Vaillancourt B."/>
            <person name="Sakai H."/>
            <person name="Lee S.S."/>
            <person name="Kim J."/>
            <person name="Numa H."/>
            <person name="Itoh T."/>
            <person name="Buell C.R."/>
            <person name="Matsumoto T."/>
        </authorList>
    </citation>
    <scope>NUCLEOTIDE SEQUENCE [LARGE SCALE GENOMIC DNA]</scope>
    <source>
        <strain evidence="2">cv. Nipponbare</strain>
    </source>
</reference>
<dbReference type="PaxDb" id="39947-A0A0P0W0H0"/>
<organism evidence="1 2">
    <name type="scientific">Oryza sativa subsp. japonica</name>
    <name type="common">Rice</name>
    <dbReference type="NCBI Taxonomy" id="39947"/>
    <lineage>
        <taxon>Eukaryota</taxon>
        <taxon>Viridiplantae</taxon>
        <taxon>Streptophyta</taxon>
        <taxon>Embryophyta</taxon>
        <taxon>Tracheophyta</taxon>
        <taxon>Spermatophyta</taxon>
        <taxon>Magnoliopsida</taxon>
        <taxon>Liliopsida</taxon>
        <taxon>Poales</taxon>
        <taxon>Poaceae</taxon>
        <taxon>BOP clade</taxon>
        <taxon>Oryzoideae</taxon>
        <taxon>Oryzeae</taxon>
        <taxon>Oryzinae</taxon>
        <taxon>Oryza</taxon>
        <taxon>Oryza sativa</taxon>
    </lineage>
</organism>
<gene>
    <name evidence="1" type="ordered locus">Os03g0593400</name>
    <name evidence="1" type="ORF">OSNPB_030593400</name>
</gene>
<accession>A0A0P0W0H0</accession>
<name>A0A0P0W0H0_ORYSJ</name>
<keyword evidence="2" id="KW-1185">Reference proteome</keyword>
<reference evidence="2" key="1">
    <citation type="journal article" date="2005" name="Nature">
        <title>The map-based sequence of the rice genome.</title>
        <authorList>
            <consortium name="International rice genome sequencing project (IRGSP)"/>
            <person name="Matsumoto T."/>
            <person name="Wu J."/>
            <person name="Kanamori H."/>
            <person name="Katayose Y."/>
            <person name="Fujisawa M."/>
            <person name="Namiki N."/>
            <person name="Mizuno H."/>
            <person name="Yamamoto K."/>
            <person name="Antonio B.A."/>
            <person name="Baba T."/>
            <person name="Sakata K."/>
            <person name="Nagamura Y."/>
            <person name="Aoki H."/>
            <person name="Arikawa K."/>
            <person name="Arita K."/>
            <person name="Bito T."/>
            <person name="Chiden Y."/>
            <person name="Fujitsuka N."/>
            <person name="Fukunaka R."/>
            <person name="Hamada M."/>
            <person name="Harada C."/>
            <person name="Hayashi A."/>
            <person name="Hijishita S."/>
            <person name="Honda M."/>
            <person name="Hosokawa S."/>
            <person name="Ichikawa Y."/>
            <person name="Idonuma A."/>
            <person name="Iijima M."/>
            <person name="Ikeda M."/>
            <person name="Ikeno M."/>
            <person name="Ito K."/>
            <person name="Ito S."/>
            <person name="Ito T."/>
            <person name="Ito Y."/>
            <person name="Ito Y."/>
            <person name="Iwabuchi A."/>
            <person name="Kamiya K."/>
            <person name="Karasawa W."/>
            <person name="Kurita K."/>
            <person name="Katagiri S."/>
            <person name="Kikuta A."/>
            <person name="Kobayashi H."/>
            <person name="Kobayashi N."/>
            <person name="Machita K."/>
            <person name="Maehara T."/>
            <person name="Masukawa M."/>
            <person name="Mizubayashi T."/>
            <person name="Mukai Y."/>
            <person name="Nagasaki H."/>
            <person name="Nagata Y."/>
            <person name="Naito S."/>
            <person name="Nakashima M."/>
            <person name="Nakama Y."/>
            <person name="Nakamichi Y."/>
            <person name="Nakamura M."/>
            <person name="Meguro A."/>
            <person name="Negishi M."/>
            <person name="Ohta I."/>
            <person name="Ohta T."/>
            <person name="Okamoto M."/>
            <person name="Ono N."/>
            <person name="Saji S."/>
            <person name="Sakaguchi M."/>
            <person name="Sakai K."/>
            <person name="Shibata M."/>
            <person name="Shimokawa T."/>
            <person name="Song J."/>
            <person name="Takazaki Y."/>
            <person name="Terasawa K."/>
            <person name="Tsugane M."/>
            <person name="Tsuji K."/>
            <person name="Ueda S."/>
            <person name="Waki K."/>
            <person name="Yamagata H."/>
            <person name="Yamamoto M."/>
            <person name="Yamamoto S."/>
            <person name="Yamane H."/>
            <person name="Yoshiki S."/>
            <person name="Yoshihara R."/>
            <person name="Yukawa K."/>
            <person name="Zhong H."/>
            <person name="Yano M."/>
            <person name="Yuan Q."/>
            <person name="Ouyang S."/>
            <person name="Liu J."/>
            <person name="Jones K.M."/>
            <person name="Gansberger K."/>
            <person name="Moffat K."/>
            <person name="Hill J."/>
            <person name="Bera J."/>
            <person name="Fadrosh D."/>
            <person name="Jin S."/>
            <person name="Johri S."/>
            <person name="Kim M."/>
            <person name="Overton L."/>
            <person name="Reardon M."/>
            <person name="Tsitrin T."/>
            <person name="Vuong H."/>
            <person name="Weaver B."/>
            <person name="Ciecko A."/>
            <person name="Tallon L."/>
            <person name="Jackson J."/>
            <person name="Pai G."/>
            <person name="Aken S.V."/>
            <person name="Utterback T."/>
            <person name="Reidmuller S."/>
            <person name="Feldblyum T."/>
            <person name="Hsiao J."/>
            <person name="Zismann V."/>
            <person name="Iobst S."/>
            <person name="de Vazeille A.R."/>
            <person name="Buell C.R."/>
            <person name="Ying K."/>
            <person name="Li Y."/>
            <person name="Lu T."/>
            <person name="Huang Y."/>
            <person name="Zhao Q."/>
            <person name="Feng Q."/>
            <person name="Zhang L."/>
            <person name="Zhu J."/>
            <person name="Weng Q."/>
            <person name="Mu J."/>
            <person name="Lu Y."/>
            <person name="Fan D."/>
            <person name="Liu Y."/>
            <person name="Guan J."/>
            <person name="Zhang Y."/>
            <person name="Yu S."/>
            <person name="Liu X."/>
            <person name="Zhang Y."/>
            <person name="Hong G."/>
            <person name="Han B."/>
            <person name="Choisne N."/>
            <person name="Demange N."/>
            <person name="Orjeda G."/>
            <person name="Samain S."/>
            <person name="Cattolico L."/>
            <person name="Pelletier E."/>
            <person name="Couloux A."/>
            <person name="Segurens B."/>
            <person name="Wincker P."/>
            <person name="D'Hont A."/>
            <person name="Scarpelli C."/>
            <person name="Weissenbach J."/>
            <person name="Salanoubat M."/>
            <person name="Quetier F."/>
            <person name="Yu Y."/>
            <person name="Kim H.R."/>
            <person name="Rambo T."/>
            <person name="Currie J."/>
            <person name="Collura K."/>
            <person name="Luo M."/>
            <person name="Yang T."/>
            <person name="Ammiraju J.S.S."/>
            <person name="Engler F."/>
            <person name="Soderlund C."/>
            <person name="Wing R.A."/>
            <person name="Palmer L.E."/>
            <person name="de la Bastide M."/>
            <person name="Spiegel L."/>
            <person name="Nascimento L."/>
            <person name="Zutavern T."/>
            <person name="O'Shaughnessy A."/>
            <person name="Dike S."/>
            <person name="Dedhia N."/>
            <person name="Preston R."/>
            <person name="Balija V."/>
            <person name="McCombie W.R."/>
            <person name="Chow T."/>
            <person name="Chen H."/>
            <person name="Chung M."/>
            <person name="Chen C."/>
            <person name="Shaw J."/>
            <person name="Wu H."/>
            <person name="Hsiao K."/>
            <person name="Chao Y."/>
            <person name="Chu M."/>
            <person name="Cheng C."/>
            <person name="Hour A."/>
            <person name="Lee P."/>
            <person name="Lin S."/>
            <person name="Lin Y."/>
            <person name="Liou J."/>
            <person name="Liu S."/>
            <person name="Hsing Y."/>
            <person name="Raghuvanshi S."/>
            <person name="Mohanty A."/>
            <person name="Bharti A.K."/>
            <person name="Gaur A."/>
            <person name="Gupta V."/>
            <person name="Kumar D."/>
            <person name="Ravi V."/>
            <person name="Vij S."/>
            <person name="Kapur A."/>
            <person name="Khurana P."/>
            <person name="Khurana P."/>
            <person name="Khurana J.P."/>
            <person name="Tyagi A.K."/>
            <person name="Gaikwad K."/>
            <person name="Singh A."/>
            <person name="Dalal V."/>
            <person name="Srivastava S."/>
            <person name="Dixit A."/>
            <person name="Pal A.K."/>
            <person name="Ghazi I.A."/>
            <person name="Yadav M."/>
            <person name="Pandit A."/>
            <person name="Bhargava A."/>
            <person name="Sureshbabu K."/>
            <person name="Batra K."/>
            <person name="Sharma T.R."/>
            <person name="Mohapatra T."/>
            <person name="Singh N.K."/>
            <person name="Messing J."/>
            <person name="Nelson A.B."/>
            <person name="Fuks G."/>
            <person name="Kavchok S."/>
            <person name="Keizer G."/>
            <person name="Linton E."/>
            <person name="Llaca V."/>
            <person name="Song R."/>
            <person name="Tanyolac B."/>
            <person name="Young S."/>
            <person name="Ho-Il K."/>
            <person name="Hahn J.H."/>
            <person name="Sangsakoo G."/>
            <person name="Vanavichit A."/>
            <person name="de Mattos Luiz.A.T."/>
            <person name="Zimmer P.D."/>
            <person name="Malone G."/>
            <person name="Dellagostin O."/>
            <person name="de Oliveira A.C."/>
            <person name="Bevan M."/>
            <person name="Bancroft I."/>
            <person name="Minx P."/>
            <person name="Cordum H."/>
            <person name="Wilson R."/>
            <person name="Cheng Z."/>
            <person name="Jin W."/>
            <person name="Jiang J."/>
            <person name="Leong S.A."/>
            <person name="Iwama H."/>
            <person name="Gojobori T."/>
            <person name="Itoh T."/>
            <person name="Niimura Y."/>
            <person name="Fujii Y."/>
            <person name="Habara T."/>
            <person name="Sakai H."/>
            <person name="Sato Y."/>
            <person name="Wilson G."/>
            <person name="Kumar K."/>
            <person name="McCouch S."/>
            <person name="Juretic N."/>
            <person name="Hoen D."/>
            <person name="Wright S."/>
            <person name="Bruskiewich R."/>
            <person name="Bureau T."/>
            <person name="Miyao A."/>
            <person name="Hirochika H."/>
            <person name="Nishikawa T."/>
            <person name="Kadowaki K."/>
            <person name="Sugiura M."/>
            <person name="Burr B."/>
            <person name="Sasaki T."/>
        </authorList>
    </citation>
    <scope>NUCLEOTIDE SEQUENCE [LARGE SCALE GENOMIC DNA]</scope>
    <source>
        <strain evidence="2">cv. Nipponbare</strain>
    </source>
</reference>
<protein>
    <submittedName>
        <fullName evidence="1">Os03g0593400 protein</fullName>
    </submittedName>
</protein>
<dbReference type="EMBL" id="AP014959">
    <property type="protein sequence ID" value="BAS85141.1"/>
    <property type="molecule type" value="Genomic_DNA"/>
</dbReference>